<dbReference type="RefSeq" id="WP_137635710.1">
    <property type="nucleotide sequence ID" value="NZ_BJDL01000025.1"/>
</dbReference>
<evidence type="ECO:0000313" key="3">
    <source>
        <dbReference type="Proteomes" id="UP001597188"/>
    </source>
</evidence>
<sequence length="65" mass="7310">MQTWQTGRLTIVILTDDPETAQRTFSQLGHDPTPAQINDFSNAIAQLAGAPFEMAVLRTTYQFQR</sequence>
<keyword evidence="3" id="KW-1185">Reference proteome</keyword>
<proteinExistence type="predicted"/>
<comment type="caution">
    <text evidence="2">The sequence shown here is derived from an EMBL/GenBank/DDBJ whole genome shotgun (WGS) entry which is preliminary data.</text>
</comment>
<dbReference type="Pfam" id="PF07872">
    <property type="entry name" value="DUF1659"/>
    <property type="match status" value="1"/>
</dbReference>
<dbReference type="InterPro" id="IPR012454">
    <property type="entry name" value="DUF1659"/>
</dbReference>
<protein>
    <recommendedName>
        <fullName evidence="1">DUF1659 domain-containing protein</fullName>
    </recommendedName>
</protein>
<gene>
    <name evidence="2" type="ORF">ACFQ5L_12145</name>
</gene>
<evidence type="ECO:0000259" key="1">
    <source>
        <dbReference type="Pfam" id="PF07872"/>
    </source>
</evidence>
<name>A0ABW4C4K4_9LACO</name>
<evidence type="ECO:0000313" key="2">
    <source>
        <dbReference type="EMBL" id="MFD1421690.1"/>
    </source>
</evidence>
<dbReference type="Proteomes" id="UP001597188">
    <property type="component" value="Unassembled WGS sequence"/>
</dbReference>
<feature type="domain" description="DUF1659" evidence="1">
    <location>
        <begin position="2"/>
        <end position="62"/>
    </location>
</feature>
<organism evidence="2 3">
    <name type="scientific">Lactiplantibacillus songbeiensis</name>
    <dbReference type="NCBI Taxonomy" id="2559920"/>
    <lineage>
        <taxon>Bacteria</taxon>
        <taxon>Bacillati</taxon>
        <taxon>Bacillota</taxon>
        <taxon>Bacilli</taxon>
        <taxon>Lactobacillales</taxon>
        <taxon>Lactobacillaceae</taxon>
        <taxon>Lactiplantibacillus</taxon>
    </lineage>
</organism>
<reference evidence="3" key="1">
    <citation type="journal article" date="2019" name="Int. J. Syst. Evol. Microbiol.">
        <title>The Global Catalogue of Microorganisms (GCM) 10K type strain sequencing project: providing services to taxonomists for standard genome sequencing and annotation.</title>
        <authorList>
            <consortium name="The Broad Institute Genomics Platform"/>
            <consortium name="The Broad Institute Genome Sequencing Center for Infectious Disease"/>
            <person name="Wu L."/>
            <person name="Ma J."/>
        </authorList>
    </citation>
    <scope>NUCLEOTIDE SEQUENCE [LARGE SCALE GENOMIC DNA]</scope>
    <source>
        <strain evidence="3">CCM 8931</strain>
    </source>
</reference>
<dbReference type="EMBL" id="JBHTOJ010000044">
    <property type="protein sequence ID" value="MFD1421690.1"/>
    <property type="molecule type" value="Genomic_DNA"/>
</dbReference>
<accession>A0ABW4C4K4</accession>